<dbReference type="Proteomes" id="UP000298663">
    <property type="component" value="Unassembled WGS sequence"/>
</dbReference>
<name>A0A4V6A045_STECR</name>
<dbReference type="EMBL" id="AZBU02000007">
    <property type="protein sequence ID" value="TKR69915.1"/>
    <property type="molecule type" value="Genomic_DNA"/>
</dbReference>
<sequence>MNLRLKKTKYSSFMLDNLQEGRLSRKRKKLKTTFGGLRRNQSNSIGAVCLLAETKATQSAFHVNSIFFNSSSSRLLQS</sequence>
<proteinExistence type="predicted"/>
<protein>
    <submittedName>
        <fullName evidence="1">Uncharacterized protein</fullName>
    </submittedName>
</protein>
<accession>A0A4V6A045</accession>
<comment type="caution">
    <text evidence="1">The sequence shown here is derived from an EMBL/GenBank/DDBJ whole genome shotgun (WGS) entry which is preliminary data.</text>
</comment>
<evidence type="ECO:0000313" key="1">
    <source>
        <dbReference type="EMBL" id="TKR69915.1"/>
    </source>
</evidence>
<dbReference type="AlphaFoldDB" id="A0A4V6A045"/>
<reference evidence="1 2" key="1">
    <citation type="journal article" date="2015" name="Genome Biol.">
        <title>Comparative genomics of Steinernema reveals deeply conserved gene regulatory networks.</title>
        <authorList>
            <person name="Dillman A.R."/>
            <person name="Macchietto M."/>
            <person name="Porter C.F."/>
            <person name="Rogers A."/>
            <person name="Williams B."/>
            <person name="Antoshechkin I."/>
            <person name="Lee M.M."/>
            <person name="Goodwin Z."/>
            <person name="Lu X."/>
            <person name="Lewis E.E."/>
            <person name="Goodrich-Blair H."/>
            <person name="Stock S.P."/>
            <person name="Adams B.J."/>
            <person name="Sternberg P.W."/>
            <person name="Mortazavi A."/>
        </authorList>
    </citation>
    <scope>NUCLEOTIDE SEQUENCE [LARGE SCALE GENOMIC DNA]</scope>
    <source>
        <strain evidence="1 2">ALL</strain>
    </source>
</reference>
<evidence type="ECO:0000313" key="2">
    <source>
        <dbReference type="Proteomes" id="UP000298663"/>
    </source>
</evidence>
<reference evidence="1 2" key="2">
    <citation type="journal article" date="2019" name="G3 (Bethesda)">
        <title>Hybrid Assembly of the Genome of the Entomopathogenic Nematode Steinernema carpocapsae Identifies the X-Chromosome.</title>
        <authorList>
            <person name="Serra L."/>
            <person name="Macchietto M."/>
            <person name="Macias-Munoz A."/>
            <person name="McGill C.J."/>
            <person name="Rodriguez I.M."/>
            <person name="Rodriguez B."/>
            <person name="Murad R."/>
            <person name="Mortazavi A."/>
        </authorList>
    </citation>
    <scope>NUCLEOTIDE SEQUENCE [LARGE SCALE GENOMIC DNA]</scope>
    <source>
        <strain evidence="1 2">ALL</strain>
    </source>
</reference>
<keyword evidence="2" id="KW-1185">Reference proteome</keyword>
<gene>
    <name evidence="1" type="ORF">L596_022006</name>
</gene>
<organism evidence="1 2">
    <name type="scientific">Steinernema carpocapsae</name>
    <name type="common">Entomopathogenic nematode</name>
    <dbReference type="NCBI Taxonomy" id="34508"/>
    <lineage>
        <taxon>Eukaryota</taxon>
        <taxon>Metazoa</taxon>
        <taxon>Ecdysozoa</taxon>
        <taxon>Nematoda</taxon>
        <taxon>Chromadorea</taxon>
        <taxon>Rhabditida</taxon>
        <taxon>Tylenchina</taxon>
        <taxon>Panagrolaimomorpha</taxon>
        <taxon>Strongyloidoidea</taxon>
        <taxon>Steinernematidae</taxon>
        <taxon>Steinernema</taxon>
    </lineage>
</organism>